<keyword evidence="2" id="KW-1185">Reference proteome</keyword>
<keyword evidence="1" id="KW-0808">Transferase</keyword>
<evidence type="ECO:0000313" key="1">
    <source>
        <dbReference type="EMBL" id="WPK12393.1"/>
    </source>
</evidence>
<dbReference type="GO" id="GO:0008168">
    <property type="term" value="F:methyltransferase activity"/>
    <property type="evidence" value="ECO:0007669"/>
    <property type="project" value="UniProtKB-KW"/>
</dbReference>
<sequence>MINRTPNGSFERRHSEKDKLSYFMAEECFESSSLATFDKLEAFPRFVTKRSLSRFVVKYEIYKQILNVNGVIIECGVFNGAGLFTWAQLANIFEPTNYNRKIIGFDTFEGFPNVNEQDNSEIHKPQIGDLRGDSLKELNKAIEKYNSERHLSHIENVELIKGDFLTTSTDYLQKNKHLLVSLLYLDFDLYEPTKRALDIFLPRMGKGSIICFDELNCENYPGETLALLEKLDISNYQINRLPIDPWISYIIL</sequence>
<dbReference type="EC" id="2.1.1.-" evidence="1"/>
<evidence type="ECO:0000313" key="2">
    <source>
        <dbReference type="Proteomes" id="UP001322664"/>
    </source>
</evidence>
<reference evidence="1 2" key="1">
    <citation type="submission" date="2023-09" db="EMBL/GenBank/DDBJ databases">
        <authorList>
            <person name="Page C.A."/>
            <person name="Perez-Diaz I.M."/>
        </authorList>
    </citation>
    <scope>NUCLEOTIDE SEQUENCE [LARGE SCALE GENOMIC DNA]</scope>
    <source>
        <strain evidence="1 2">Ll15</strain>
    </source>
</reference>
<dbReference type="SUPFAM" id="SSF53335">
    <property type="entry name" value="S-adenosyl-L-methionine-dependent methyltransferases"/>
    <property type="match status" value="1"/>
</dbReference>
<dbReference type="InterPro" id="IPR008884">
    <property type="entry name" value="TylF_MeTrfase"/>
</dbReference>
<dbReference type="Pfam" id="PF05711">
    <property type="entry name" value="TylF"/>
    <property type="match status" value="1"/>
</dbReference>
<organism evidence="1 2">
    <name type="scientific">Lysinibacillus louembei</name>
    <dbReference type="NCBI Taxonomy" id="1470088"/>
    <lineage>
        <taxon>Bacteria</taxon>
        <taxon>Bacillati</taxon>
        <taxon>Bacillota</taxon>
        <taxon>Bacilli</taxon>
        <taxon>Bacillales</taxon>
        <taxon>Bacillaceae</taxon>
        <taxon>Lysinibacillus</taxon>
    </lineage>
</organism>
<dbReference type="InterPro" id="IPR029063">
    <property type="entry name" value="SAM-dependent_MTases_sf"/>
</dbReference>
<dbReference type="Gene3D" id="3.40.50.150">
    <property type="entry name" value="Vaccinia Virus protein VP39"/>
    <property type="match status" value="1"/>
</dbReference>
<proteinExistence type="predicted"/>
<dbReference type="GO" id="GO:0032259">
    <property type="term" value="P:methylation"/>
    <property type="evidence" value="ECO:0007669"/>
    <property type="project" value="UniProtKB-KW"/>
</dbReference>
<protein>
    <submittedName>
        <fullName evidence="1">TylF/MycF/NovP-related O-methyltransferase</fullName>
        <ecNumber evidence="1">2.1.1.-</ecNumber>
    </submittedName>
</protein>
<dbReference type="EMBL" id="CP137624">
    <property type="protein sequence ID" value="WPK12393.1"/>
    <property type="molecule type" value="Genomic_DNA"/>
</dbReference>
<keyword evidence="1" id="KW-0489">Methyltransferase</keyword>
<name>A0ABZ0S020_9BACI</name>
<gene>
    <name evidence="1" type="ORF">R6U77_01505</name>
</gene>
<accession>A0ABZ0S020</accession>
<dbReference type="RefSeq" id="WP_319837142.1">
    <property type="nucleotide sequence ID" value="NZ_CP137624.1"/>
</dbReference>
<dbReference type="PANTHER" id="PTHR40036:SF1">
    <property type="entry name" value="MACROCIN O-METHYLTRANSFERASE"/>
    <property type="match status" value="1"/>
</dbReference>
<dbReference type="Proteomes" id="UP001322664">
    <property type="component" value="Chromosome"/>
</dbReference>
<dbReference type="PANTHER" id="PTHR40036">
    <property type="entry name" value="MACROCIN O-METHYLTRANSFERASE"/>
    <property type="match status" value="1"/>
</dbReference>